<feature type="domain" description="Reverse transcriptase" evidence="1">
    <location>
        <begin position="39"/>
        <end position="320"/>
    </location>
</feature>
<reference evidence="2 3" key="1">
    <citation type="submission" date="2024-04" db="EMBL/GenBank/DDBJ databases">
        <title>Genome assembly C_amara_ONT_v2.</title>
        <authorList>
            <person name="Yant L."/>
            <person name="Moore C."/>
            <person name="Slenker M."/>
        </authorList>
    </citation>
    <scope>NUCLEOTIDE SEQUENCE [LARGE SCALE GENOMIC DNA]</scope>
    <source>
        <tissue evidence="2">Leaf</tissue>
    </source>
</reference>
<dbReference type="InterPro" id="IPR052343">
    <property type="entry name" value="Retrotransposon-Effector_Assoc"/>
</dbReference>
<dbReference type="SUPFAM" id="SSF56672">
    <property type="entry name" value="DNA/RNA polymerases"/>
    <property type="match status" value="1"/>
</dbReference>
<dbReference type="EMBL" id="JBANAX010000150">
    <property type="protein sequence ID" value="KAL1220554.1"/>
    <property type="molecule type" value="Genomic_DNA"/>
</dbReference>
<gene>
    <name evidence="2" type="ORF">V5N11_003263</name>
</gene>
<dbReference type="InterPro" id="IPR043502">
    <property type="entry name" value="DNA/RNA_pol_sf"/>
</dbReference>
<dbReference type="PROSITE" id="PS50878">
    <property type="entry name" value="RT_POL"/>
    <property type="match status" value="1"/>
</dbReference>
<organism evidence="2 3">
    <name type="scientific">Cardamine amara subsp. amara</name>
    <dbReference type="NCBI Taxonomy" id="228776"/>
    <lineage>
        <taxon>Eukaryota</taxon>
        <taxon>Viridiplantae</taxon>
        <taxon>Streptophyta</taxon>
        <taxon>Embryophyta</taxon>
        <taxon>Tracheophyta</taxon>
        <taxon>Spermatophyta</taxon>
        <taxon>Magnoliopsida</taxon>
        <taxon>eudicotyledons</taxon>
        <taxon>Gunneridae</taxon>
        <taxon>Pentapetalae</taxon>
        <taxon>rosids</taxon>
        <taxon>malvids</taxon>
        <taxon>Brassicales</taxon>
        <taxon>Brassicaceae</taxon>
        <taxon>Cardamineae</taxon>
        <taxon>Cardamine</taxon>
    </lineage>
</organism>
<dbReference type="CDD" id="cd01650">
    <property type="entry name" value="RT_nLTR_like"/>
    <property type="match status" value="1"/>
</dbReference>
<dbReference type="Pfam" id="PF00078">
    <property type="entry name" value="RVT_1"/>
    <property type="match status" value="1"/>
</dbReference>
<comment type="caution">
    <text evidence="2">The sequence shown here is derived from an EMBL/GenBank/DDBJ whole genome shotgun (WGS) entry which is preliminary data.</text>
</comment>
<evidence type="ECO:0000313" key="3">
    <source>
        <dbReference type="Proteomes" id="UP001558713"/>
    </source>
</evidence>
<protein>
    <submittedName>
        <fullName evidence="2">Mitochondrial protein</fullName>
    </submittedName>
</protein>
<name>A0ABD1BU10_CARAN</name>
<dbReference type="AlphaFoldDB" id="A0ABD1BU10"/>
<sequence>MALFSISADKATGPDGFSASFFQSNWGIIGPAICKEIRNFFILGNMPQSVNETYVRLIPKGLGLRNVSDYRPIGLCSVMYKIIAKMLTKRLKPILTNLISESQSAFVPEKAIADNVLITDEVLHFLKSSLAKKHCSMAVKTYMSKAYDMLEWEFIRLVLKKFGFHETWIKWVMECISTVSYSYLVNESPRGRVNLQRGIRQGDPLSSYIFILCSEVLSGLCRKVQLEGRLQGLRVSTRSPRVNHLLFADDTMFFCKTNRINIEALKSIVKEYEAASGQCINKEKSAITFSCKAPQELKNKVKAELSITQEGGVGKYLGLS</sequence>
<dbReference type="PANTHER" id="PTHR46890:SF48">
    <property type="entry name" value="RNA-DIRECTED DNA POLYMERASE"/>
    <property type="match status" value="1"/>
</dbReference>
<dbReference type="InterPro" id="IPR000477">
    <property type="entry name" value="RT_dom"/>
</dbReference>
<dbReference type="Proteomes" id="UP001558713">
    <property type="component" value="Unassembled WGS sequence"/>
</dbReference>
<dbReference type="PANTHER" id="PTHR46890">
    <property type="entry name" value="NON-LTR RETROLELEMENT REVERSE TRANSCRIPTASE-LIKE PROTEIN-RELATED"/>
    <property type="match status" value="1"/>
</dbReference>
<accession>A0ABD1BU10</accession>
<evidence type="ECO:0000259" key="1">
    <source>
        <dbReference type="PROSITE" id="PS50878"/>
    </source>
</evidence>
<proteinExistence type="predicted"/>
<evidence type="ECO:0000313" key="2">
    <source>
        <dbReference type="EMBL" id="KAL1220554.1"/>
    </source>
</evidence>
<keyword evidence="3" id="KW-1185">Reference proteome</keyword>